<evidence type="ECO:0000313" key="2">
    <source>
        <dbReference type="Proteomes" id="UP000035057"/>
    </source>
</evidence>
<organism evidence="1 2">
    <name type="scientific">Marinobacter nitratireducens</name>
    <dbReference type="NCBI Taxonomy" id="1137280"/>
    <lineage>
        <taxon>Bacteria</taxon>
        <taxon>Pseudomonadati</taxon>
        <taxon>Pseudomonadota</taxon>
        <taxon>Gammaproteobacteria</taxon>
        <taxon>Pseudomonadales</taxon>
        <taxon>Marinobacteraceae</taxon>
        <taxon>Marinobacter</taxon>
    </lineage>
</organism>
<keyword evidence="2" id="KW-1185">Reference proteome</keyword>
<dbReference type="Proteomes" id="UP000035057">
    <property type="component" value="Unassembled WGS sequence"/>
</dbReference>
<comment type="caution">
    <text evidence="1">The sequence shown here is derived from an EMBL/GenBank/DDBJ whole genome shotgun (WGS) entry which is preliminary data.</text>
</comment>
<name>A0A072N7B5_9GAMM</name>
<evidence type="ECO:0000313" key="1">
    <source>
        <dbReference type="EMBL" id="KEF33102.1"/>
    </source>
</evidence>
<dbReference type="STRING" id="1137280.D777_00110"/>
<reference evidence="1 2" key="1">
    <citation type="submission" date="2012-12" db="EMBL/GenBank/DDBJ databases">
        <title>Genome assembly of Marinobacter sp. AK21.</title>
        <authorList>
            <person name="Khatri I."/>
            <person name="Kumar R."/>
            <person name="Vaidya B."/>
            <person name="Subramanian S."/>
            <person name="Pinnaka A."/>
        </authorList>
    </citation>
    <scope>NUCLEOTIDE SEQUENCE [LARGE SCALE GENOMIC DNA]</scope>
    <source>
        <strain evidence="1 2">AK21</strain>
    </source>
</reference>
<dbReference type="EMBL" id="ANIE01000001">
    <property type="protein sequence ID" value="KEF33102.1"/>
    <property type="molecule type" value="Genomic_DNA"/>
</dbReference>
<protein>
    <submittedName>
        <fullName evidence="1">Uncharacterized protein</fullName>
    </submittedName>
</protein>
<accession>A0A072N7B5</accession>
<proteinExistence type="predicted"/>
<dbReference type="AlphaFoldDB" id="A0A072N7B5"/>
<gene>
    <name evidence="1" type="ORF">D777_00110</name>
</gene>
<sequence length="40" mass="4273">MFTPKMLGAMDGAEQAYRDVFTAVFGGNTQPALAPNRAVK</sequence>